<keyword evidence="6 7" id="KW-0520">NAD</keyword>
<dbReference type="STRING" id="1850250.LPB142_03980"/>
<dbReference type="SUPFAM" id="SSF55469">
    <property type="entry name" value="FMN-dependent nitroreductase-like"/>
    <property type="match status" value="1"/>
</dbReference>
<dbReference type="KEGG" id="rhp:LPB142_03980"/>
<evidence type="ECO:0000256" key="6">
    <source>
        <dbReference type="ARBA" id="ARBA00023027"/>
    </source>
</evidence>
<comment type="similarity">
    <text evidence="1 7">Belongs to the nitroreductase family.</text>
</comment>
<dbReference type="Gene3D" id="3.40.109.10">
    <property type="entry name" value="NADH Oxidase"/>
    <property type="match status" value="1"/>
</dbReference>
<dbReference type="EMBL" id="CP017781">
    <property type="protein sequence ID" value="AOZ68578.1"/>
    <property type="molecule type" value="Genomic_DNA"/>
</dbReference>
<reference evidence="10 11" key="1">
    <citation type="submission" date="2016-10" db="EMBL/GenBank/DDBJ databases">
        <title>Rhodobacter sp. LPB0142, isolated from sea water.</title>
        <authorList>
            <person name="Kim E."/>
            <person name="Yi H."/>
        </authorList>
    </citation>
    <scope>NUCLEOTIDE SEQUENCE [LARGE SCALE GENOMIC DNA]</scope>
    <source>
        <strain evidence="10 11">LPB0142</strain>
    </source>
</reference>
<evidence type="ECO:0000256" key="4">
    <source>
        <dbReference type="ARBA" id="ARBA00022857"/>
    </source>
</evidence>
<accession>A0A1D9M9T7</accession>
<dbReference type="Pfam" id="PF00881">
    <property type="entry name" value="Nitroreductase"/>
    <property type="match status" value="1"/>
</dbReference>
<dbReference type="InterPro" id="IPR029479">
    <property type="entry name" value="Nitroreductase"/>
</dbReference>
<gene>
    <name evidence="10" type="ORF">LPB142_03980</name>
</gene>
<feature type="binding site" evidence="8">
    <location>
        <position position="55"/>
    </location>
    <ligand>
        <name>FMN</name>
        <dbReference type="ChEBI" id="CHEBI:58210"/>
        <note>ligand shared between dimeric partners</note>
    </ligand>
</feature>
<dbReference type="GO" id="GO:0016491">
    <property type="term" value="F:oxidoreductase activity"/>
    <property type="evidence" value="ECO:0007669"/>
    <property type="project" value="UniProtKB-UniRule"/>
</dbReference>
<evidence type="ECO:0000313" key="11">
    <source>
        <dbReference type="Proteomes" id="UP000176562"/>
    </source>
</evidence>
<proteinExistence type="inferred from homology"/>
<dbReference type="PANTHER" id="PTHR43821:SF1">
    <property type="entry name" value="NAD(P)H NITROREDUCTASE YDJA-RELATED"/>
    <property type="match status" value="1"/>
</dbReference>
<dbReference type="AlphaFoldDB" id="A0A1D9M9T7"/>
<comment type="cofactor">
    <cofactor evidence="8">
        <name>FMN</name>
        <dbReference type="ChEBI" id="CHEBI:58210"/>
    </cofactor>
    <text evidence="8">Binds 1 FMN per subunit.</text>
</comment>
<name>A0A1D9M9T7_9RHOB</name>
<evidence type="ECO:0000313" key="10">
    <source>
        <dbReference type="EMBL" id="AOZ68578.1"/>
    </source>
</evidence>
<dbReference type="InterPro" id="IPR052530">
    <property type="entry name" value="NAD(P)H_nitroreductase"/>
</dbReference>
<feature type="domain" description="Nitroreductase" evidence="9">
    <location>
        <begin position="32"/>
        <end position="178"/>
    </location>
</feature>
<organism evidence="10 11">
    <name type="scientific">Rhodobacter xanthinilyticus</name>
    <dbReference type="NCBI Taxonomy" id="1850250"/>
    <lineage>
        <taxon>Bacteria</taxon>
        <taxon>Pseudomonadati</taxon>
        <taxon>Pseudomonadota</taxon>
        <taxon>Alphaproteobacteria</taxon>
        <taxon>Rhodobacterales</taxon>
        <taxon>Rhodobacter group</taxon>
        <taxon>Rhodobacter</taxon>
    </lineage>
</organism>
<evidence type="ECO:0000256" key="1">
    <source>
        <dbReference type="ARBA" id="ARBA00007118"/>
    </source>
</evidence>
<keyword evidence="11" id="KW-1185">Reference proteome</keyword>
<keyword evidence="4 7" id="KW-0521">NADP</keyword>
<feature type="binding site" evidence="8">
    <location>
        <position position="51"/>
    </location>
    <ligand>
        <name>FMN</name>
        <dbReference type="ChEBI" id="CHEBI:58210"/>
        <note>ligand shared between dimeric partners</note>
    </ligand>
</feature>
<evidence type="ECO:0000256" key="3">
    <source>
        <dbReference type="ARBA" id="ARBA00022643"/>
    </source>
</evidence>
<keyword evidence="3 7" id="KW-0288">FMN</keyword>
<evidence type="ECO:0000256" key="5">
    <source>
        <dbReference type="ARBA" id="ARBA00023002"/>
    </source>
</evidence>
<keyword evidence="5 7" id="KW-0560">Oxidoreductase</keyword>
<protein>
    <recommendedName>
        <fullName evidence="7">Putative NAD(P)H nitroreductase</fullName>
        <ecNumber evidence="7">1.-.-.-</ecNumber>
    </recommendedName>
</protein>
<feature type="binding site" description="in other chain" evidence="8">
    <location>
        <begin position="147"/>
        <end position="149"/>
    </location>
    <ligand>
        <name>FMN</name>
        <dbReference type="ChEBI" id="CHEBI:58210"/>
        <note>ligand shared between dimeric partners</note>
    </ligand>
</feature>
<dbReference type="InterPro" id="IPR000415">
    <property type="entry name" value="Nitroreductase-like"/>
</dbReference>
<feature type="binding site" description="in other chain" evidence="8">
    <location>
        <begin position="24"/>
        <end position="26"/>
    </location>
    <ligand>
        <name>FMN</name>
        <dbReference type="ChEBI" id="CHEBI:58210"/>
        <note>ligand shared between dimeric partners</note>
    </ligand>
</feature>
<evidence type="ECO:0000259" key="9">
    <source>
        <dbReference type="Pfam" id="PF00881"/>
    </source>
</evidence>
<dbReference type="InterPro" id="IPR026021">
    <property type="entry name" value="YdjA-like"/>
</dbReference>
<evidence type="ECO:0000256" key="2">
    <source>
        <dbReference type="ARBA" id="ARBA00022630"/>
    </source>
</evidence>
<dbReference type="RefSeq" id="WP_068767138.1">
    <property type="nucleotide sequence ID" value="NZ_CP017781.1"/>
</dbReference>
<sequence length="201" mass="21066">MEIAPGAVNPAIRNEEALRFLLTRRSRPPKTLAAPAPGRAEILEILTAAARVPDHGKLEPWRFVVLEGGALARLAGEAAAFAQARGLAEDVAAKGVGQFAQSPLCIAVIAVPRPTEKVPTVEQELSVGAACMQLVNAALAAGWGAGWLTGWVAHERDFAAPAFGLAPGEWVAGLVHIGTETAAPPERPRPDLEAIVSWRDA</sequence>
<evidence type="ECO:0000256" key="8">
    <source>
        <dbReference type="PIRSR" id="PIRSR000232-1"/>
    </source>
</evidence>
<dbReference type="EC" id="1.-.-.-" evidence="7"/>
<dbReference type="Proteomes" id="UP000176562">
    <property type="component" value="Chromosome"/>
</dbReference>
<keyword evidence="2 7" id="KW-0285">Flavoprotein</keyword>
<dbReference type="PANTHER" id="PTHR43821">
    <property type="entry name" value="NAD(P)H NITROREDUCTASE YDJA-RELATED"/>
    <property type="match status" value="1"/>
</dbReference>
<evidence type="ECO:0000256" key="7">
    <source>
        <dbReference type="PIRNR" id="PIRNR000232"/>
    </source>
</evidence>
<dbReference type="PIRSF" id="PIRSF000232">
    <property type="entry name" value="YdjA"/>
    <property type="match status" value="1"/>
</dbReference>